<dbReference type="PANTHER" id="PTHR15682">
    <property type="entry name" value="UNHEALTHY RIBOSOME BIOGENESIS PROTEIN 2 HOMOLOG"/>
    <property type="match status" value="1"/>
</dbReference>
<dbReference type="AlphaFoldDB" id="A0A1Q2YFW1"/>
<dbReference type="PANTHER" id="PTHR15682:SF2">
    <property type="entry name" value="UNHEALTHY RIBOSOME BIOGENESIS PROTEIN 2 HOMOLOG"/>
    <property type="match status" value="1"/>
</dbReference>
<dbReference type="InterPro" id="IPR018849">
    <property type="entry name" value="Urb2/Npa2_C"/>
</dbReference>
<evidence type="ECO:0000259" key="1">
    <source>
        <dbReference type="Pfam" id="PF10441"/>
    </source>
</evidence>
<dbReference type="Pfam" id="PF10441">
    <property type="entry name" value="Urb2"/>
    <property type="match status" value="1"/>
</dbReference>
<keyword evidence="3" id="KW-1185">Reference proteome</keyword>
<organism evidence="2 3">
    <name type="scientific">Pichia membranifaciens</name>
    <dbReference type="NCBI Taxonomy" id="4926"/>
    <lineage>
        <taxon>Eukaryota</taxon>
        <taxon>Fungi</taxon>
        <taxon>Dikarya</taxon>
        <taxon>Ascomycota</taxon>
        <taxon>Saccharomycotina</taxon>
        <taxon>Pichiomycetes</taxon>
        <taxon>Pichiales</taxon>
        <taxon>Pichiaceae</taxon>
        <taxon>Pichia</taxon>
    </lineage>
</organism>
<protein>
    <recommendedName>
        <fullName evidence="1">Nucleolar 27S pre-rRNA processing Urb2/Npa2 C-terminal domain-containing protein</fullName>
    </recommendedName>
</protein>
<proteinExistence type="predicted"/>
<dbReference type="EMBL" id="BDGI01000069">
    <property type="protein sequence ID" value="GAV28447.1"/>
    <property type="molecule type" value="Genomic_DNA"/>
</dbReference>
<dbReference type="InterPro" id="IPR052609">
    <property type="entry name" value="Ribosome_Biogenesis_Reg"/>
</dbReference>
<dbReference type="GO" id="GO:0042254">
    <property type="term" value="P:ribosome biogenesis"/>
    <property type="evidence" value="ECO:0007669"/>
    <property type="project" value="TreeGrafter"/>
</dbReference>
<accession>A0A1Q2YFW1</accession>
<evidence type="ECO:0000313" key="3">
    <source>
        <dbReference type="Proteomes" id="UP000186136"/>
    </source>
</evidence>
<reference evidence="2 3" key="1">
    <citation type="submission" date="2016-08" db="EMBL/GenBank/DDBJ databases">
        <title>Whole genome shotgun sequence of Pichia membranifaciens KS47-1.</title>
        <authorList>
            <person name="Konishi M."/>
            <person name="Ishida M."/>
            <person name="Arakawa T."/>
            <person name="Kato Y."/>
            <person name="Horiuchi J."/>
        </authorList>
    </citation>
    <scope>NUCLEOTIDE SEQUENCE [LARGE SCALE GENOMIC DNA]</scope>
    <source>
        <strain evidence="2 3">KS47-1</strain>
    </source>
</reference>
<dbReference type="OrthoDB" id="160374at2759"/>
<comment type="caution">
    <text evidence="2">The sequence shown here is derived from an EMBL/GenBank/DDBJ whole genome shotgun (WGS) entry which is preliminary data.</text>
</comment>
<sequence length="934" mass="106723">MLCKNLFSEDDKKAAVTFIGQFAGVESNNSLNSDEVIFLLKLVIPKVGVQELESIVQTLMGFYPSYSTQLLKHVTDMNKTLSTEFLSSVVEKELHNDKDISFELIIHCIRRNADVTFKYSDEICKLCSTGNPQSVMLFKEFFDSYVKTREVESFIKKWSALVQAYPGNIFDSDEMIGYASLTISALSYTQLSKLFEIEVESYTQDPNVTPIFLLSACKGMMKAVSGSIQNALSKTLIENMYQLKPMLSTLLKTDSDCSWKLKFFILNLFDVEELEEEAKILLGQRHSKNDYYFYAILRILEQDISQAKPKFLQKFISYFKKQSSNNFRKTIFCRWFRLVEALFNKDEIKELIKKFMKYSTDKEITEVLQIELFDSQPNIILSFVETFLASNSHLKFCQYVSAYALTKKQKVQVLDNLLGKLNDKEVPNAKQIMLNLITLPTFKSKLETDFDSLLHLATYCDSDLNQLIKIVISNHLKQPVESANYLDGAFATLTKQIDSFNKKKCAKKIQYLSVASILITESIDSSFEEKRMALASNSITKIMDILSETPDLPTVTVSGMIKFLVTINYSGDNTSIFPSNVKDVISKLGLKYSDDKSFKSLLFGLVCSMDKFYRPEYIFALFVVLNDDANIKYMELFVSSLAEKESVFIESWFSVCDSVKSASDEDFEKYTELCAMLISKVKKSDDDTKLRITHVLFVHTISQIFTKTTGTTSFGNVCFLKCLKTVISTKIWLFTQYAMELTMAFVSFLSGRIQGPHTMSSESVKDIYCDLCQLLSSTVLYQRRRLSNRHHLIISVLASLMRTLFTTSSTIATEGGLAFERLTSNLCEPNVGNLHVKRTSDSAKDAEVSNALSQTKAGLRKYIPVLILTYIKYYLQYKVDVGVKSYLDTASYMMLDLLTLNELNYINKSLDSQGRVVFKTLYEDYKKFYKWNEE</sequence>
<gene>
    <name evidence="2" type="ORF">PMKS-001918</name>
</gene>
<evidence type="ECO:0000313" key="2">
    <source>
        <dbReference type="EMBL" id="GAV28447.1"/>
    </source>
</evidence>
<name>A0A1Q2YFW1_9ASCO</name>
<dbReference type="Proteomes" id="UP000186136">
    <property type="component" value="Unassembled WGS sequence"/>
</dbReference>
<feature type="domain" description="Nucleolar 27S pre-rRNA processing Urb2/Npa2 C-terminal" evidence="1">
    <location>
        <begin position="719"/>
        <end position="933"/>
    </location>
</feature>
<dbReference type="GO" id="GO:0005730">
    <property type="term" value="C:nucleolus"/>
    <property type="evidence" value="ECO:0007669"/>
    <property type="project" value="TreeGrafter"/>
</dbReference>